<dbReference type="Proteomes" id="UP000256424">
    <property type="component" value="Unassembled WGS sequence"/>
</dbReference>
<keyword evidence="4" id="KW-1185">Reference proteome</keyword>
<dbReference type="OrthoDB" id="5325332at2"/>
<evidence type="ECO:0000256" key="1">
    <source>
        <dbReference type="SAM" id="SignalP"/>
    </source>
</evidence>
<gene>
    <name evidence="3" type="ORF">CQA66_05720</name>
</gene>
<dbReference type="Pfam" id="PF02169">
    <property type="entry name" value="LPP20"/>
    <property type="match status" value="1"/>
</dbReference>
<accession>A0A3D8J391</accession>
<reference evidence="3 4" key="1">
    <citation type="submission" date="2018-04" db="EMBL/GenBank/DDBJ databases">
        <title>Novel Campyloabacter and Helicobacter Species and Strains.</title>
        <authorList>
            <person name="Mannion A.J."/>
            <person name="Shen Z."/>
            <person name="Fox J.G."/>
        </authorList>
    </citation>
    <scope>NUCLEOTIDE SEQUENCE [LARGE SCALE GENOMIC DNA]</scope>
    <source>
        <strain evidence="3 4">MIT 97-5075</strain>
    </source>
</reference>
<proteinExistence type="predicted"/>
<evidence type="ECO:0000313" key="3">
    <source>
        <dbReference type="EMBL" id="RDU71958.1"/>
    </source>
</evidence>
<comment type="caution">
    <text evidence="3">The sequence shown here is derived from an EMBL/GenBank/DDBJ whole genome shotgun (WGS) entry which is preliminary data.</text>
</comment>
<dbReference type="Gene3D" id="3.10.28.20">
    <property type="entry name" value="Acetamidase/Formamidase-like domains"/>
    <property type="match status" value="1"/>
</dbReference>
<protein>
    <recommendedName>
        <fullName evidence="2">Lipoprotein LPP20-like domain-containing protein</fullName>
    </recommendedName>
</protein>
<dbReference type="EMBL" id="NXLW01000009">
    <property type="protein sequence ID" value="RDU71958.1"/>
    <property type="molecule type" value="Genomic_DNA"/>
</dbReference>
<dbReference type="InterPro" id="IPR024952">
    <property type="entry name" value="LPP20-like_dom"/>
</dbReference>
<keyword evidence="1" id="KW-0732">Signal</keyword>
<name>A0A3D8J391_9HELI</name>
<feature type="domain" description="Lipoprotein LPP20-like" evidence="2">
    <location>
        <begin position="29"/>
        <end position="83"/>
    </location>
</feature>
<evidence type="ECO:0000313" key="4">
    <source>
        <dbReference type="Proteomes" id="UP000256424"/>
    </source>
</evidence>
<feature type="signal peptide" evidence="1">
    <location>
        <begin position="1"/>
        <end position="22"/>
    </location>
</feature>
<organism evidence="3 4">
    <name type="scientific">Helicobacter aurati</name>
    <dbReference type="NCBI Taxonomy" id="137778"/>
    <lineage>
        <taxon>Bacteria</taxon>
        <taxon>Pseudomonadati</taxon>
        <taxon>Campylobacterota</taxon>
        <taxon>Epsilonproteobacteria</taxon>
        <taxon>Campylobacterales</taxon>
        <taxon>Helicobacteraceae</taxon>
        <taxon>Helicobacter</taxon>
    </lineage>
</organism>
<sequence length="290" mass="33355">MRIVWSFRLLFLCCLYFVACNAERPINNPIKNSMYFYGIGHGSDINKAKENAIRDLITNLQVTVQFQTHSITTHNNQSLESSGMQYAFFESDFKNLRGLEVERVQHKNNQTIAHVRILKSSLQAQIAQKVQIMQDSLESLLQKCDSLSLKSFRIFQSTFKQWQNNVMLLQSLTDNFSLYNQRLKAYGALAMSKPSYNLVIESPKLDSDILAIISGELNKFIVISQDAQNILRLKIIHDDSIRLYLIFEDCKGDREHSIQIDTYLTESSLKSNKNKIRLGAIIYKSILDSL</sequence>
<dbReference type="AlphaFoldDB" id="A0A3D8J391"/>
<dbReference type="RefSeq" id="WP_104762902.1">
    <property type="nucleotide sequence ID" value="NZ_FZPM01000011.1"/>
</dbReference>
<feature type="chain" id="PRO_5017790383" description="Lipoprotein LPP20-like domain-containing protein" evidence="1">
    <location>
        <begin position="23"/>
        <end position="290"/>
    </location>
</feature>
<evidence type="ECO:0000259" key="2">
    <source>
        <dbReference type="Pfam" id="PF02169"/>
    </source>
</evidence>